<dbReference type="SUPFAM" id="SSF81901">
    <property type="entry name" value="HCP-like"/>
    <property type="match status" value="1"/>
</dbReference>
<evidence type="ECO:0000259" key="1">
    <source>
        <dbReference type="Pfam" id="PF12770"/>
    </source>
</evidence>
<reference evidence="3" key="1">
    <citation type="journal article" date="2017" name="Nat. Ecol. Evol.">
        <title>Genome expansion and lineage-specific genetic innovations in the forest pathogenic fungi Armillaria.</title>
        <authorList>
            <person name="Sipos G."/>
            <person name="Prasanna A.N."/>
            <person name="Walter M.C."/>
            <person name="O'Connor E."/>
            <person name="Balint B."/>
            <person name="Krizsan K."/>
            <person name="Kiss B."/>
            <person name="Hess J."/>
            <person name="Varga T."/>
            <person name="Slot J."/>
            <person name="Riley R."/>
            <person name="Boka B."/>
            <person name="Rigling D."/>
            <person name="Barry K."/>
            <person name="Lee J."/>
            <person name="Mihaltcheva S."/>
            <person name="LaButti K."/>
            <person name="Lipzen A."/>
            <person name="Waldron R."/>
            <person name="Moloney N.M."/>
            <person name="Sperisen C."/>
            <person name="Kredics L."/>
            <person name="Vagvoelgyi C."/>
            <person name="Patrignani A."/>
            <person name="Fitzpatrick D."/>
            <person name="Nagy I."/>
            <person name="Doyle S."/>
            <person name="Anderson J.B."/>
            <person name="Grigoriev I.V."/>
            <person name="Gueldener U."/>
            <person name="Muensterkoetter M."/>
            <person name="Nagy L.G."/>
        </authorList>
    </citation>
    <scope>NUCLEOTIDE SEQUENCE [LARGE SCALE GENOMIC DNA]</scope>
    <source>
        <strain evidence="3">Ar21-2</strain>
    </source>
</reference>
<organism evidence="2 3">
    <name type="scientific">Armillaria gallica</name>
    <name type="common">Bulbous honey fungus</name>
    <name type="synonym">Armillaria bulbosa</name>
    <dbReference type="NCBI Taxonomy" id="47427"/>
    <lineage>
        <taxon>Eukaryota</taxon>
        <taxon>Fungi</taxon>
        <taxon>Dikarya</taxon>
        <taxon>Basidiomycota</taxon>
        <taxon>Agaricomycotina</taxon>
        <taxon>Agaricomycetes</taxon>
        <taxon>Agaricomycetidae</taxon>
        <taxon>Agaricales</taxon>
        <taxon>Marasmiineae</taxon>
        <taxon>Physalacriaceae</taxon>
        <taxon>Armillaria</taxon>
    </lineage>
</organism>
<sequence length="1049" mass="116436">MLRYYLNGPPDNAAFIQLDKDARSGDVAAVSSAVRSYQQAVQLRPKRDERRAACLEGLGIALRSRFEVQGDIADLNEAVDRVQEALEINPKRVSLAVLLADILRMRFEKSGHHQDLHRAIDISCSTLAECAPQSAESFSILSDLCLCNSLLVRQSTEHLQAARPIPNLNSFKLPHPESSDYPTSSINFAQAYMYHFYGSGVQEDLGRAIELYQKALQVHSSGTARASCLLGLANAVFVRYQNYGEAEELQTALESYTEALEYASGGNLNIQCQIDIAGAYRARFYRDGDDADLQKSFTHLNNALVHCPPGHIHRPSILRSLCWNKLHCVGTSTIEDSQNLINSAKEALNLHPLHHTDRRSCLVLLAGVMYTHFQRVREVEYLDQRVELLAESLSLCPDTHPDHGKACNHLADAFLERFEWADERDVADLDRAIQHDDLAIKTGSAPPWRYRPKALLFRYFLTKQEDDRKAAKDALLQICRSPYYSYLSRIRMAMQCSSVARSQGSRFADLTILGYEIAIELRTQLASFSHQNAQTRIGNLAETGDRFATRVAALTLRASGPARAIELLEQSRAVFWTQALQLRSPFDGLPDGLQRELQDTAQKLGAAPNDDFLTERQVTERKNAAASFESLLQQARSVPGFEGLLLPKSYDQLSAASTNGPVVILLGDDVAMDSCNVMIITSPSSFPEHLTLRGVSTSKLKKRLEDFNTARQARESEPTFFGDDDDSPGDSDSDASRKLVLMRRWKTEYQGLLASLWLQIVRPIINHLGFTRSTGRQRPRIHWCPTGEYAFLPLHAAGLRFTGSDSECMLDYAVSSYTPTIAALLRAQELSGRMSEPANIKVLAVAQPTTPGHTSLPNTGKEIHALESILPSDGLIRLRDNIDSKLAETNSNVTVSQVMEQLPGASILHLACHGHQDQDTPLNSGFALEDGSLTVRKLFEMQIPRARLAFLSACSTAAGYQRLPDEPIHLGTTMLFAGFPNIIATLWTMGDRDGPDVARDVHTCLFDCSLHTWHLDGDGIAYALDEAIRNLINKGVDPSRWATYIHIGS</sequence>
<proteinExistence type="predicted"/>
<feature type="domain" description="CHAT" evidence="1">
    <location>
        <begin position="753"/>
        <end position="1049"/>
    </location>
</feature>
<dbReference type="AlphaFoldDB" id="A0A2H3CLA6"/>
<dbReference type="InterPro" id="IPR024983">
    <property type="entry name" value="CHAT_dom"/>
</dbReference>
<dbReference type="Gene3D" id="1.25.40.10">
    <property type="entry name" value="Tetratricopeptide repeat domain"/>
    <property type="match status" value="2"/>
</dbReference>
<dbReference type="InParanoid" id="A0A2H3CLA6"/>
<evidence type="ECO:0000313" key="2">
    <source>
        <dbReference type="EMBL" id="PBK83851.1"/>
    </source>
</evidence>
<dbReference type="Pfam" id="PF12770">
    <property type="entry name" value="CHAT"/>
    <property type="match status" value="1"/>
</dbReference>
<keyword evidence="3" id="KW-1185">Reference proteome</keyword>
<dbReference type="Proteomes" id="UP000217790">
    <property type="component" value="Unassembled WGS sequence"/>
</dbReference>
<accession>A0A2H3CLA6</accession>
<dbReference type="InterPro" id="IPR011990">
    <property type="entry name" value="TPR-like_helical_dom_sf"/>
</dbReference>
<evidence type="ECO:0000313" key="3">
    <source>
        <dbReference type="Proteomes" id="UP000217790"/>
    </source>
</evidence>
<dbReference type="OMA" id="LADCHIA"/>
<name>A0A2H3CLA6_ARMGA</name>
<dbReference type="OrthoDB" id="9991317at2759"/>
<dbReference type="EMBL" id="KZ293702">
    <property type="protein sequence ID" value="PBK83851.1"/>
    <property type="molecule type" value="Genomic_DNA"/>
</dbReference>
<protein>
    <recommendedName>
        <fullName evidence="1">CHAT domain-containing protein</fullName>
    </recommendedName>
</protein>
<gene>
    <name evidence="2" type="ORF">ARMGADRAFT_1018785</name>
</gene>